<dbReference type="EMBL" id="JANAVB010035293">
    <property type="protein sequence ID" value="KAJ6805689.1"/>
    <property type="molecule type" value="Genomic_DNA"/>
</dbReference>
<sequence length="58" mass="6920">MKKWKKKVIIFYMTNKGYLRRLKQNSLILLVNPPIWGVKKIDKRGLNKPHLTLYNPPS</sequence>
<comment type="caution">
    <text evidence="1">The sequence shown here is derived from an EMBL/GenBank/DDBJ whole genome shotgun (WGS) entry which is preliminary data.</text>
</comment>
<reference evidence="1" key="2">
    <citation type="submission" date="2023-04" db="EMBL/GenBank/DDBJ databases">
        <authorList>
            <person name="Bruccoleri R.E."/>
            <person name="Oakeley E.J."/>
            <person name="Faust A.-M."/>
            <person name="Dessus-Babus S."/>
            <person name="Altorfer M."/>
            <person name="Burckhardt D."/>
            <person name="Oertli M."/>
            <person name="Naumann U."/>
            <person name="Petersen F."/>
            <person name="Wong J."/>
        </authorList>
    </citation>
    <scope>NUCLEOTIDE SEQUENCE</scope>
    <source>
        <strain evidence="1">GSM-AAB239-AS_SAM_17_03QT</strain>
        <tissue evidence="1">Leaf</tissue>
    </source>
</reference>
<accession>A0AAX6EPC7</accession>
<evidence type="ECO:0000313" key="2">
    <source>
        <dbReference type="Proteomes" id="UP001140949"/>
    </source>
</evidence>
<organism evidence="1 2">
    <name type="scientific">Iris pallida</name>
    <name type="common">Sweet iris</name>
    <dbReference type="NCBI Taxonomy" id="29817"/>
    <lineage>
        <taxon>Eukaryota</taxon>
        <taxon>Viridiplantae</taxon>
        <taxon>Streptophyta</taxon>
        <taxon>Embryophyta</taxon>
        <taxon>Tracheophyta</taxon>
        <taxon>Spermatophyta</taxon>
        <taxon>Magnoliopsida</taxon>
        <taxon>Liliopsida</taxon>
        <taxon>Asparagales</taxon>
        <taxon>Iridaceae</taxon>
        <taxon>Iridoideae</taxon>
        <taxon>Irideae</taxon>
        <taxon>Iris</taxon>
    </lineage>
</organism>
<protein>
    <submittedName>
        <fullName evidence="1">Uncharacterized protein</fullName>
    </submittedName>
</protein>
<dbReference type="Proteomes" id="UP001140949">
    <property type="component" value="Unassembled WGS sequence"/>
</dbReference>
<keyword evidence="2" id="KW-1185">Reference proteome</keyword>
<gene>
    <name evidence="1" type="ORF">M6B38_178640</name>
</gene>
<dbReference type="AlphaFoldDB" id="A0AAX6EPC7"/>
<evidence type="ECO:0000313" key="1">
    <source>
        <dbReference type="EMBL" id="KAJ6805689.1"/>
    </source>
</evidence>
<reference evidence="1" key="1">
    <citation type="journal article" date="2023" name="GigaByte">
        <title>Genome assembly of the bearded iris, Iris pallida Lam.</title>
        <authorList>
            <person name="Bruccoleri R.E."/>
            <person name="Oakeley E.J."/>
            <person name="Faust A.M.E."/>
            <person name="Altorfer M."/>
            <person name="Dessus-Babus S."/>
            <person name="Burckhardt D."/>
            <person name="Oertli M."/>
            <person name="Naumann U."/>
            <person name="Petersen F."/>
            <person name="Wong J."/>
        </authorList>
    </citation>
    <scope>NUCLEOTIDE SEQUENCE</scope>
    <source>
        <strain evidence="1">GSM-AAB239-AS_SAM_17_03QT</strain>
    </source>
</reference>
<name>A0AAX6EPC7_IRIPA</name>
<proteinExistence type="predicted"/>